<dbReference type="PANTHER" id="PTHR47067:SF7">
    <property type="entry name" value="TPX2 (TARGETING PROTEIN FOR XKLP2) PROTEIN FAMILY"/>
    <property type="match status" value="1"/>
</dbReference>
<name>A0ABC8R438_9AQUA</name>
<reference evidence="2 3" key="1">
    <citation type="submission" date="2024-02" db="EMBL/GenBank/DDBJ databases">
        <authorList>
            <person name="Vignale AGUSTIN F."/>
            <person name="Sosa J E."/>
            <person name="Modenutti C."/>
        </authorList>
    </citation>
    <scope>NUCLEOTIDE SEQUENCE [LARGE SCALE GENOMIC DNA]</scope>
</reference>
<evidence type="ECO:0000256" key="1">
    <source>
        <dbReference type="SAM" id="MobiDB-lite"/>
    </source>
</evidence>
<dbReference type="EMBL" id="CAUOFW020000814">
    <property type="protein sequence ID" value="CAK9137368.1"/>
    <property type="molecule type" value="Genomic_DNA"/>
</dbReference>
<comment type="caution">
    <text evidence="2">The sequence shown here is derived from an EMBL/GenBank/DDBJ whole genome shotgun (WGS) entry which is preliminary data.</text>
</comment>
<organism evidence="2 3">
    <name type="scientific">Ilex paraguariensis</name>
    <name type="common">yerba mate</name>
    <dbReference type="NCBI Taxonomy" id="185542"/>
    <lineage>
        <taxon>Eukaryota</taxon>
        <taxon>Viridiplantae</taxon>
        <taxon>Streptophyta</taxon>
        <taxon>Embryophyta</taxon>
        <taxon>Tracheophyta</taxon>
        <taxon>Spermatophyta</taxon>
        <taxon>Magnoliopsida</taxon>
        <taxon>eudicotyledons</taxon>
        <taxon>Gunneridae</taxon>
        <taxon>Pentapetalae</taxon>
        <taxon>asterids</taxon>
        <taxon>campanulids</taxon>
        <taxon>Aquifoliales</taxon>
        <taxon>Aquifoliaceae</taxon>
        <taxon>Ilex</taxon>
    </lineage>
</organism>
<evidence type="ECO:0000313" key="2">
    <source>
        <dbReference type="EMBL" id="CAK9137368.1"/>
    </source>
</evidence>
<feature type="region of interest" description="Disordered" evidence="1">
    <location>
        <begin position="150"/>
        <end position="171"/>
    </location>
</feature>
<evidence type="ECO:0000313" key="3">
    <source>
        <dbReference type="Proteomes" id="UP001642360"/>
    </source>
</evidence>
<dbReference type="InterPro" id="IPR044216">
    <property type="entry name" value="WDL7"/>
</dbReference>
<proteinExistence type="predicted"/>
<protein>
    <submittedName>
        <fullName evidence="2">Uncharacterized protein</fullName>
    </submittedName>
</protein>
<sequence length="171" mass="18981">METLAWEKWSSFTQNRYMEEVEKYSKPGSVAEKKAYFEAHYKRKAAKKAAVLLEQDHAAANDSSEPHVMDEFCNNSYVNPELAQSESCVAIDETKGEEVTNAQLVSSVDAVGCNVEGNDLETAQVEVAESVPEQLSIAENPVVVDLFNQQESNENLSNTMSTQEKKTPVKV</sequence>
<dbReference type="Proteomes" id="UP001642360">
    <property type="component" value="Unassembled WGS sequence"/>
</dbReference>
<dbReference type="PANTHER" id="PTHR47067">
    <property type="entry name" value="TPX2 (TARGETING PROTEIN FOR XKLP2) PROTEIN FAMILY-RELATED"/>
    <property type="match status" value="1"/>
</dbReference>
<feature type="compositionally biased region" description="Polar residues" evidence="1">
    <location>
        <begin position="150"/>
        <end position="162"/>
    </location>
</feature>
<dbReference type="AlphaFoldDB" id="A0ABC8R438"/>
<keyword evidence="3" id="KW-1185">Reference proteome</keyword>
<gene>
    <name evidence="2" type="ORF">ILEXP_LOCUS4392</name>
</gene>
<accession>A0ABC8R438</accession>